<gene>
    <name evidence="4" type="ORF">HannXRQ_Chr09g0251311</name>
    <name evidence="3" type="ORF">HanXRQr2_Chr11g0501201</name>
</gene>
<organism evidence="4 5">
    <name type="scientific">Helianthus annuus</name>
    <name type="common">Common sunflower</name>
    <dbReference type="NCBI Taxonomy" id="4232"/>
    <lineage>
        <taxon>Eukaryota</taxon>
        <taxon>Viridiplantae</taxon>
        <taxon>Streptophyta</taxon>
        <taxon>Embryophyta</taxon>
        <taxon>Tracheophyta</taxon>
        <taxon>Spermatophyta</taxon>
        <taxon>Magnoliopsida</taxon>
        <taxon>eudicotyledons</taxon>
        <taxon>Gunneridae</taxon>
        <taxon>Pentapetalae</taxon>
        <taxon>asterids</taxon>
        <taxon>campanulids</taxon>
        <taxon>Asterales</taxon>
        <taxon>Asteraceae</taxon>
        <taxon>Asteroideae</taxon>
        <taxon>Heliantheae alliance</taxon>
        <taxon>Heliantheae</taxon>
        <taxon>Helianthus</taxon>
    </lineage>
</organism>
<dbReference type="PANTHER" id="PTHR37261:SF1">
    <property type="entry name" value="40S RIBOSOMAL PROTEIN S27"/>
    <property type="match status" value="1"/>
</dbReference>
<dbReference type="FunCoup" id="A0A251TV10">
    <property type="interactions" value="1573"/>
</dbReference>
<sequence>MTTPWTSKTTWTVSRGSLDSVLTFETFDFPIESESTPRKPPLLLLPPPPSDSQPCEIKLNFTQKHEIRQVYVRSTARVYEIYYAPTLHSDNEYLCTVRCSAASVEDNSFPASDVKEAVSVNSEGHTDILSKARVAGENKIGTNEDDWVEVKHPVGLEQSSNNSRNHQDFYEATAEINDSEPCMSLTIRLLSLQTKGCVYVDEVYVFADPIDSDDSENQTVNAETSANSSLMTMLVPTLLGLTKSRSAQLHDQNSSNPVGPATSNYPVNHVYQQDETSCKPSEAKAELTQSQLAVSTPNEDKVSDWTARNELSYNRSEILLEQLVERVSRIEDICMRFEENMLKPINNMEARLQRVEQQVELLVRCPVSPSFSRLEPEPRSISNDGNGSKSCGEPELEKTESFLTGTHNPPEDKSMATDEKLEVNDVLESPKKEKPKKTVSIDDALAAALAGFSSFSKPNDSCIVESIDTTRVSNTDGEEEASISSESLKATAPEFMGEDNDEGPTSCDVSTDITDNSFDSHGTTSQVDDEEAMGPTGNVSCPSSPPHETNAQLESITAVKVLTFDKTDILKHFPDQPQDVPESRVDFESPILEVKFASFDNGSLKSPLEALLTDDAARPAIDEGMLIEERSKTANNLLVDLDGDDAAKSATNEGVLIEECSKTTNTLLVDLDGDDAARPAIVEGGVLIEELPETATNILGDLDGDGVCEKVHQQDLPPVQLETSFASLI</sequence>
<keyword evidence="5" id="KW-1185">Reference proteome</keyword>
<dbReference type="AlphaFoldDB" id="A0A251TV10"/>
<feature type="compositionally biased region" description="Polar residues" evidence="2">
    <location>
        <begin position="380"/>
        <end position="389"/>
    </location>
</feature>
<name>A0A251TV10_HELAN</name>
<feature type="region of interest" description="Disordered" evidence="2">
    <location>
        <begin position="515"/>
        <end position="549"/>
    </location>
</feature>
<dbReference type="EMBL" id="CM007898">
    <property type="protein sequence ID" value="OTG14609.1"/>
    <property type="molecule type" value="Genomic_DNA"/>
</dbReference>
<dbReference type="EMBL" id="MNCJ02000326">
    <property type="protein sequence ID" value="KAF5782859.1"/>
    <property type="molecule type" value="Genomic_DNA"/>
</dbReference>
<keyword evidence="1" id="KW-0175">Coiled coil</keyword>
<dbReference type="OrthoDB" id="1939758at2759"/>
<accession>A0A251TV10</accession>
<dbReference type="OMA" id="INDSEPC"/>
<dbReference type="Proteomes" id="UP000215914">
    <property type="component" value="Chromosome 9"/>
</dbReference>
<feature type="coiled-coil region" evidence="1">
    <location>
        <begin position="320"/>
        <end position="365"/>
    </location>
</feature>
<evidence type="ECO:0000313" key="5">
    <source>
        <dbReference type="Proteomes" id="UP000215914"/>
    </source>
</evidence>
<evidence type="ECO:0000313" key="3">
    <source>
        <dbReference type="EMBL" id="KAF5782859.1"/>
    </source>
</evidence>
<dbReference type="PANTHER" id="PTHR37261">
    <property type="entry name" value="40S RIBOSOMAL PROTEIN S27"/>
    <property type="match status" value="1"/>
</dbReference>
<feature type="compositionally biased region" description="Polar residues" evidence="2">
    <location>
        <begin position="537"/>
        <end position="549"/>
    </location>
</feature>
<feature type="compositionally biased region" description="Polar residues" evidence="2">
    <location>
        <begin position="515"/>
        <end position="526"/>
    </location>
</feature>
<reference evidence="4" key="2">
    <citation type="submission" date="2017-02" db="EMBL/GenBank/DDBJ databases">
        <title>Sunflower complete genome.</title>
        <authorList>
            <person name="Langlade N."/>
            <person name="Munos S."/>
        </authorList>
    </citation>
    <scope>NUCLEOTIDE SEQUENCE [LARGE SCALE GENOMIC DNA]</scope>
    <source>
        <tissue evidence="4">Leaves</tissue>
    </source>
</reference>
<feature type="region of interest" description="Disordered" evidence="2">
    <location>
        <begin position="371"/>
        <end position="395"/>
    </location>
</feature>
<dbReference type="InParanoid" id="A0A251TV10"/>
<proteinExistence type="predicted"/>
<evidence type="ECO:0000313" key="4">
    <source>
        <dbReference type="EMBL" id="OTG14609.1"/>
    </source>
</evidence>
<evidence type="ECO:0000256" key="1">
    <source>
        <dbReference type="SAM" id="Coils"/>
    </source>
</evidence>
<reference evidence="3" key="3">
    <citation type="submission" date="2020-06" db="EMBL/GenBank/DDBJ databases">
        <title>Helianthus annuus Genome sequencing and assembly Release 2.</title>
        <authorList>
            <person name="Gouzy J."/>
            <person name="Langlade N."/>
            <person name="Munos S."/>
        </authorList>
    </citation>
    <scope>NUCLEOTIDE SEQUENCE</scope>
    <source>
        <tissue evidence="3">Leaves</tissue>
    </source>
</reference>
<evidence type="ECO:0000256" key="2">
    <source>
        <dbReference type="SAM" id="MobiDB-lite"/>
    </source>
</evidence>
<reference evidence="3 5" key="1">
    <citation type="journal article" date="2017" name="Nature">
        <title>The sunflower genome provides insights into oil metabolism, flowering and Asterid evolution.</title>
        <authorList>
            <person name="Badouin H."/>
            <person name="Gouzy J."/>
            <person name="Grassa C.J."/>
            <person name="Murat F."/>
            <person name="Staton S.E."/>
            <person name="Cottret L."/>
            <person name="Lelandais-Briere C."/>
            <person name="Owens G.L."/>
            <person name="Carrere S."/>
            <person name="Mayjonade B."/>
            <person name="Legrand L."/>
            <person name="Gill N."/>
            <person name="Kane N.C."/>
            <person name="Bowers J.E."/>
            <person name="Hubner S."/>
            <person name="Bellec A."/>
            <person name="Berard A."/>
            <person name="Berges H."/>
            <person name="Blanchet N."/>
            <person name="Boniface M.C."/>
            <person name="Brunel D."/>
            <person name="Catrice O."/>
            <person name="Chaidir N."/>
            <person name="Claudel C."/>
            <person name="Donnadieu C."/>
            <person name="Faraut T."/>
            <person name="Fievet G."/>
            <person name="Helmstetter N."/>
            <person name="King M."/>
            <person name="Knapp S.J."/>
            <person name="Lai Z."/>
            <person name="Le Paslier M.C."/>
            <person name="Lippi Y."/>
            <person name="Lorenzon L."/>
            <person name="Mandel J.R."/>
            <person name="Marage G."/>
            <person name="Marchand G."/>
            <person name="Marquand E."/>
            <person name="Bret-Mestries E."/>
            <person name="Morien E."/>
            <person name="Nambeesan S."/>
            <person name="Nguyen T."/>
            <person name="Pegot-Espagnet P."/>
            <person name="Pouilly N."/>
            <person name="Raftis F."/>
            <person name="Sallet E."/>
            <person name="Schiex T."/>
            <person name="Thomas J."/>
            <person name="Vandecasteele C."/>
            <person name="Vares D."/>
            <person name="Vear F."/>
            <person name="Vautrin S."/>
            <person name="Crespi M."/>
            <person name="Mangin B."/>
            <person name="Burke J.M."/>
            <person name="Salse J."/>
            <person name="Munos S."/>
            <person name="Vincourt P."/>
            <person name="Rieseberg L.H."/>
            <person name="Langlade N.B."/>
        </authorList>
    </citation>
    <scope>NUCLEOTIDE SEQUENCE [LARGE SCALE GENOMIC DNA]</scope>
    <source>
        <strain evidence="5">cv. SF193</strain>
        <tissue evidence="3">Leaves</tissue>
    </source>
</reference>
<dbReference type="Gramene" id="mRNA:HanXRQr2_Chr11g0501201">
    <property type="protein sequence ID" value="mRNA:HanXRQr2_Chr11g0501201"/>
    <property type="gene ID" value="HanXRQr2_Chr11g0501201"/>
</dbReference>
<protein>
    <submittedName>
        <fullName evidence="4">Uncharacterized protein</fullName>
    </submittedName>
</protein>